<dbReference type="PANTHER" id="PTHR23407:SF1">
    <property type="entry name" value="5-FORMYLTETRAHYDROFOLATE CYCLO-LIGASE"/>
    <property type="match status" value="1"/>
</dbReference>
<feature type="binding site" evidence="4">
    <location>
        <begin position="4"/>
        <end position="8"/>
    </location>
    <ligand>
        <name>ATP</name>
        <dbReference type="ChEBI" id="CHEBI:30616"/>
    </ligand>
</feature>
<dbReference type="GO" id="GO:0009396">
    <property type="term" value="P:folic acid-containing compound biosynthetic process"/>
    <property type="evidence" value="ECO:0007669"/>
    <property type="project" value="TreeGrafter"/>
</dbReference>
<dbReference type="EC" id="6.3.3.2" evidence="5"/>
<dbReference type="GO" id="GO:0005524">
    <property type="term" value="F:ATP binding"/>
    <property type="evidence" value="ECO:0007669"/>
    <property type="project" value="UniProtKB-KW"/>
</dbReference>
<dbReference type="Gene3D" id="3.40.50.10420">
    <property type="entry name" value="NagB/RpiA/CoA transferase-like"/>
    <property type="match status" value="1"/>
</dbReference>
<feature type="binding site" evidence="4">
    <location>
        <position position="55"/>
    </location>
    <ligand>
        <name>substrate</name>
    </ligand>
</feature>
<dbReference type="AlphaFoldDB" id="M1YNZ3"/>
<evidence type="ECO:0000256" key="3">
    <source>
        <dbReference type="ARBA" id="ARBA00022840"/>
    </source>
</evidence>
<keyword evidence="5" id="KW-0460">Magnesium</keyword>
<keyword evidence="6" id="KW-0436">Ligase</keyword>
<dbReference type="STRING" id="1266370.NITGR_990003"/>
<dbReference type="PIRSF" id="PIRSF006806">
    <property type="entry name" value="FTHF_cligase"/>
    <property type="match status" value="1"/>
</dbReference>
<keyword evidence="5" id="KW-0479">Metal-binding</keyword>
<evidence type="ECO:0000313" key="7">
    <source>
        <dbReference type="Proteomes" id="UP000011704"/>
    </source>
</evidence>
<evidence type="ECO:0000256" key="4">
    <source>
        <dbReference type="PIRSR" id="PIRSR006806-1"/>
    </source>
</evidence>
<dbReference type="InParanoid" id="M1YNZ3"/>
<dbReference type="GO" id="GO:0046872">
    <property type="term" value="F:metal ion binding"/>
    <property type="evidence" value="ECO:0007669"/>
    <property type="project" value="UniProtKB-KW"/>
</dbReference>
<evidence type="ECO:0000256" key="5">
    <source>
        <dbReference type="RuleBase" id="RU361279"/>
    </source>
</evidence>
<gene>
    <name evidence="6" type="ORF">NITGR_990003</name>
</gene>
<organism evidence="6 7">
    <name type="scientific">Nitrospina gracilis (strain 3/211)</name>
    <dbReference type="NCBI Taxonomy" id="1266370"/>
    <lineage>
        <taxon>Bacteria</taxon>
        <taxon>Pseudomonadati</taxon>
        <taxon>Nitrospinota/Tectimicrobiota group</taxon>
        <taxon>Nitrospinota</taxon>
        <taxon>Nitrospinia</taxon>
        <taxon>Nitrospinales</taxon>
        <taxon>Nitrospinaceae</taxon>
        <taxon>Nitrospina</taxon>
    </lineage>
</organism>
<dbReference type="InterPro" id="IPR002698">
    <property type="entry name" value="FTHF_cligase"/>
</dbReference>
<comment type="similarity">
    <text evidence="1 5">Belongs to the 5-formyltetrahydrofolate cyclo-ligase family.</text>
</comment>
<protein>
    <recommendedName>
        <fullName evidence="5">5-formyltetrahydrofolate cyclo-ligase</fullName>
        <ecNumber evidence="5">6.3.3.2</ecNumber>
    </recommendedName>
</protein>
<dbReference type="RefSeq" id="WP_005011887.1">
    <property type="nucleotide sequence ID" value="NZ_HG422173.1"/>
</dbReference>
<dbReference type="InterPro" id="IPR024185">
    <property type="entry name" value="FTHF_cligase-like_sf"/>
</dbReference>
<dbReference type="EMBL" id="CAQJ01000109">
    <property type="protein sequence ID" value="CCQ92215.1"/>
    <property type="molecule type" value="Genomic_DNA"/>
</dbReference>
<evidence type="ECO:0000256" key="2">
    <source>
        <dbReference type="ARBA" id="ARBA00022741"/>
    </source>
</evidence>
<proteinExistence type="inferred from homology"/>
<keyword evidence="2 4" id="KW-0547">Nucleotide-binding</keyword>
<sequence>MHSKAVIRKKILAHRRTLDPETLKALSGRITETVLKLDAFRRAGTMLIYLSIPGEVETDGLVSAALDAGKRVCVPVIDSRRGELTAMHLPGWDIEFQTGPFGIREPEYRSQKRVPPEEIDLVLLPGLAFDRKGGRIGYGKGYFDRFLDRLNDRAGRIALAFDFQIHDTLPQSPLDRRVHKIITEKEIIHC</sequence>
<dbReference type="HOGENOM" id="CLU_066245_2_2_0"/>
<dbReference type="GO" id="GO:0030272">
    <property type="term" value="F:5-formyltetrahydrofolate cyclo-ligase activity"/>
    <property type="evidence" value="ECO:0007669"/>
    <property type="project" value="UniProtKB-EC"/>
</dbReference>
<accession>M1YNZ3</accession>
<comment type="cofactor">
    <cofactor evidence="5">
        <name>Mg(2+)</name>
        <dbReference type="ChEBI" id="CHEBI:18420"/>
    </cofactor>
</comment>
<reference evidence="6 7" key="1">
    <citation type="journal article" date="2013" name="Front. Microbiol.">
        <title>The genome of Nitrospina gracilis illuminates the metabolism and evolution of the major marine nitrite oxidizer.</title>
        <authorList>
            <person name="Luecker S."/>
            <person name="Nowka B."/>
            <person name="Rattei T."/>
            <person name="Spieck E."/>
            <person name="and Daims H."/>
        </authorList>
    </citation>
    <scope>NUCLEOTIDE SEQUENCE [LARGE SCALE GENOMIC DNA]</scope>
    <source>
        <strain evidence="6 7">3/211</strain>
    </source>
</reference>
<comment type="caution">
    <text evidence="6">The sequence shown here is derived from an EMBL/GenBank/DDBJ whole genome shotgun (WGS) entry which is preliminary data.</text>
</comment>
<dbReference type="NCBIfam" id="TIGR02727">
    <property type="entry name" value="MTHFS_bact"/>
    <property type="match status" value="1"/>
</dbReference>
<evidence type="ECO:0000313" key="6">
    <source>
        <dbReference type="EMBL" id="CCQ92215.1"/>
    </source>
</evidence>
<feature type="binding site" evidence="4">
    <location>
        <position position="50"/>
    </location>
    <ligand>
        <name>substrate</name>
    </ligand>
</feature>
<dbReference type="Proteomes" id="UP000011704">
    <property type="component" value="Unassembled WGS sequence"/>
</dbReference>
<evidence type="ECO:0000256" key="1">
    <source>
        <dbReference type="ARBA" id="ARBA00010638"/>
    </source>
</evidence>
<comment type="catalytic activity">
    <reaction evidence="5">
        <text>(6S)-5-formyl-5,6,7,8-tetrahydrofolate + ATP = (6R)-5,10-methenyltetrahydrofolate + ADP + phosphate</text>
        <dbReference type="Rhea" id="RHEA:10488"/>
        <dbReference type="ChEBI" id="CHEBI:30616"/>
        <dbReference type="ChEBI" id="CHEBI:43474"/>
        <dbReference type="ChEBI" id="CHEBI:57455"/>
        <dbReference type="ChEBI" id="CHEBI:57457"/>
        <dbReference type="ChEBI" id="CHEBI:456216"/>
        <dbReference type="EC" id="6.3.3.2"/>
    </reaction>
</comment>
<name>M1YNZ3_NITG3</name>
<dbReference type="InterPro" id="IPR037171">
    <property type="entry name" value="NagB/RpiA_transferase-like"/>
</dbReference>
<dbReference type="Pfam" id="PF01812">
    <property type="entry name" value="5-FTHF_cyc-lig"/>
    <property type="match status" value="1"/>
</dbReference>
<dbReference type="SUPFAM" id="SSF100950">
    <property type="entry name" value="NagB/RpiA/CoA transferase-like"/>
    <property type="match status" value="1"/>
</dbReference>
<dbReference type="FunCoup" id="M1YNZ3">
    <property type="interactions" value="301"/>
</dbReference>
<keyword evidence="7" id="KW-1185">Reference proteome</keyword>
<dbReference type="PANTHER" id="PTHR23407">
    <property type="entry name" value="ATPASE INHIBITOR/5-FORMYLTETRAHYDROFOLATE CYCLO-LIGASE"/>
    <property type="match status" value="1"/>
</dbReference>
<keyword evidence="3 4" id="KW-0067">ATP-binding</keyword>
<dbReference type="GO" id="GO:0035999">
    <property type="term" value="P:tetrahydrofolate interconversion"/>
    <property type="evidence" value="ECO:0007669"/>
    <property type="project" value="TreeGrafter"/>
</dbReference>